<keyword evidence="2" id="KW-1185">Reference proteome</keyword>
<dbReference type="OrthoDB" id="3258172at2759"/>
<reference evidence="1 2" key="1">
    <citation type="submission" date="2014-04" db="EMBL/GenBank/DDBJ databases">
        <authorList>
            <consortium name="DOE Joint Genome Institute"/>
            <person name="Kuo A."/>
            <person name="Girlanda M."/>
            <person name="Perotto S."/>
            <person name="Kohler A."/>
            <person name="Nagy L.G."/>
            <person name="Floudas D."/>
            <person name="Copeland A."/>
            <person name="Barry K.W."/>
            <person name="Cichocki N."/>
            <person name="Veneault-Fourrey C."/>
            <person name="LaButti K."/>
            <person name="Lindquist E.A."/>
            <person name="Lipzen A."/>
            <person name="Lundell T."/>
            <person name="Morin E."/>
            <person name="Murat C."/>
            <person name="Sun H."/>
            <person name="Tunlid A."/>
            <person name="Henrissat B."/>
            <person name="Grigoriev I.V."/>
            <person name="Hibbett D.S."/>
            <person name="Martin F."/>
            <person name="Nordberg H.P."/>
            <person name="Cantor M.N."/>
            <person name="Hua S.X."/>
        </authorList>
    </citation>
    <scope>NUCLEOTIDE SEQUENCE [LARGE SCALE GENOMIC DNA]</scope>
    <source>
        <strain evidence="1 2">MUT 4182</strain>
    </source>
</reference>
<reference evidence="2" key="2">
    <citation type="submission" date="2015-01" db="EMBL/GenBank/DDBJ databases">
        <title>Evolutionary Origins and Diversification of the Mycorrhizal Mutualists.</title>
        <authorList>
            <consortium name="DOE Joint Genome Institute"/>
            <consortium name="Mycorrhizal Genomics Consortium"/>
            <person name="Kohler A."/>
            <person name="Kuo A."/>
            <person name="Nagy L.G."/>
            <person name="Floudas D."/>
            <person name="Copeland A."/>
            <person name="Barry K.W."/>
            <person name="Cichocki N."/>
            <person name="Veneault-Fourrey C."/>
            <person name="LaButti K."/>
            <person name="Lindquist E.A."/>
            <person name="Lipzen A."/>
            <person name="Lundell T."/>
            <person name="Morin E."/>
            <person name="Murat C."/>
            <person name="Riley R."/>
            <person name="Ohm R."/>
            <person name="Sun H."/>
            <person name="Tunlid A."/>
            <person name="Henrissat B."/>
            <person name="Grigoriev I.V."/>
            <person name="Hibbett D.S."/>
            <person name="Martin F."/>
        </authorList>
    </citation>
    <scope>NUCLEOTIDE SEQUENCE [LARGE SCALE GENOMIC DNA]</scope>
    <source>
        <strain evidence="2">MUT 4182</strain>
    </source>
</reference>
<dbReference type="EMBL" id="KN822994">
    <property type="protein sequence ID" value="KIO28441.1"/>
    <property type="molecule type" value="Genomic_DNA"/>
</dbReference>
<organism evidence="1 2">
    <name type="scientific">Tulasnella calospora MUT 4182</name>
    <dbReference type="NCBI Taxonomy" id="1051891"/>
    <lineage>
        <taxon>Eukaryota</taxon>
        <taxon>Fungi</taxon>
        <taxon>Dikarya</taxon>
        <taxon>Basidiomycota</taxon>
        <taxon>Agaricomycotina</taxon>
        <taxon>Agaricomycetes</taxon>
        <taxon>Cantharellales</taxon>
        <taxon>Tulasnellaceae</taxon>
        <taxon>Tulasnella</taxon>
    </lineage>
</organism>
<accession>A0A0C3QLH4</accession>
<name>A0A0C3QLH4_9AGAM</name>
<dbReference type="Gene3D" id="2.40.50.140">
    <property type="entry name" value="Nucleic acid-binding proteins"/>
    <property type="match status" value="1"/>
</dbReference>
<dbReference type="InterPro" id="IPR012340">
    <property type="entry name" value="NA-bd_OB-fold"/>
</dbReference>
<evidence type="ECO:0000313" key="2">
    <source>
        <dbReference type="Proteomes" id="UP000054248"/>
    </source>
</evidence>
<sequence>MPQQVEYARPTAISSIRSDQVGNKLRLAGRLLCYDNTTNLLLLSSGPSLDCVLVDITLCLAPRRTMPFLREEQVQIMVVGHLERMEERLPCPTLPPYSDPPEVDLSLVLRAILLDPVPELDLALWNASIVNHLPK</sequence>
<proteinExistence type="predicted"/>
<dbReference type="Proteomes" id="UP000054248">
    <property type="component" value="Unassembled WGS sequence"/>
</dbReference>
<gene>
    <name evidence="1" type="ORF">M407DRAFT_180908</name>
</gene>
<protein>
    <recommendedName>
        <fullName evidence="3">CST complex subunit Stn1 N-terminal domain-containing protein</fullName>
    </recommendedName>
</protein>
<evidence type="ECO:0000313" key="1">
    <source>
        <dbReference type="EMBL" id="KIO28441.1"/>
    </source>
</evidence>
<dbReference type="AlphaFoldDB" id="A0A0C3QLH4"/>
<dbReference type="HOGENOM" id="CLU_155372_0_0_1"/>
<evidence type="ECO:0008006" key="3">
    <source>
        <dbReference type="Google" id="ProtNLM"/>
    </source>
</evidence>